<dbReference type="Proteomes" id="UP000281813">
    <property type="component" value="Unassembled WGS sequence"/>
</dbReference>
<dbReference type="RefSeq" id="WP_121131696.1">
    <property type="nucleotide sequence ID" value="NZ_JBHUFK010000036.1"/>
</dbReference>
<comment type="caution">
    <text evidence="2">The sequence shown here is derived from an EMBL/GenBank/DDBJ whole genome shotgun (WGS) entry which is preliminary data.</text>
</comment>
<proteinExistence type="predicted"/>
<evidence type="ECO:0000313" key="3">
    <source>
        <dbReference type="Proteomes" id="UP000281813"/>
    </source>
</evidence>
<feature type="region of interest" description="Disordered" evidence="1">
    <location>
        <begin position="1"/>
        <end position="70"/>
    </location>
</feature>
<feature type="compositionally biased region" description="Polar residues" evidence="1">
    <location>
        <begin position="1"/>
        <end position="30"/>
    </location>
</feature>
<name>A0A494YYC0_9BACI</name>
<dbReference type="Pfam" id="PF13217">
    <property type="entry name" value="DUF4025"/>
    <property type="match status" value="1"/>
</dbReference>
<dbReference type="InterPro" id="IPR025100">
    <property type="entry name" value="DUF4025"/>
</dbReference>
<reference evidence="2 3" key="1">
    <citation type="journal article" date="2015" name="Antonie Van Leeuwenhoek">
        <title>Oceanobacillus bengalensis sp. nov., a bacterium isolated from seawater of the Bay of Bengal.</title>
        <authorList>
            <person name="Yongchang O."/>
            <person name="Xiang W."/>
            <person name="Wang G."/>
        </authorList>
    </citation>
    <scope>NUCLEOTIDE SEQUENCE [LARGE SCALE GENOMIC DNA]</scope>
    <source>
        <strain evidence="2 3">MCCC 1K00260</strain>
    </source>
</reference>
<organism evidence="2 3">
    <name type="scientific">Oceanobacillus bengalensis</name>
    <dbReference type="NCBI Taxonomy" id="1435466"/>
    <lineage>
        <taxon>Bacteria</taxon>
        <taxon>Bacillati</taxon>
        <taxon>Bacillota</taxon>
        <taxon>Bacilli</taxon>
        <taxon>Bacillales</taxon>
        <taxon>Bacillaceae</taxon>
        <taxon>Oceanobacillus</taxon>
    </lineage>
</organism>
<evidence type="ECO:0000313" key="2">
    <source>
        <dbReference type="EMBL" id="RKQ15230.1"/>
    </source>
</evidence>
<dbReference type="OrthoDB" id="2476089at2"/>
<gene>
    <name evidence="2" type="ORF">D8M05_10890</name>
</gene>
<keyword evidence="3" id="KW-1185">Reference proteome</keyword>
<dbReference type="EMBL" id="RBZO01000015">
    <property type="protein sequence ID" value="RKQ15230.1"/>
    <property type="molecule type" value="Genomic_DNA"/>
</dbReference>
<protein>
    <submittedName>
        <fullName evidence="2">DUF4025 domain-containing protein</fullName>
    </submittedName>
</protein>
<accession>A0A494YYC0</accession>
<dbReference type="AlphaFoldDB" id="A0A494YYC0"/>
<evidence type="ECO:0000256" key="1">
    <source>
        <dbReference type="SAM" id="MobiDB-lite"/>
    </source>
</evidence>
<sequence length="70" mass="7901">MANKSSKGKQSIANRTYQYSDYYTNDQTSKGLAETHEQVSDTYMEGTVDQEVNSTNNEHHKGNIPRNSSN</sequence>